<name>A0AAJ5WFT3_9PSED</name>
<dbReference type="GO" id="GO:0006310">
    <property type="term" value="P:DNA recombination"/>
    <property type="evidence" value="ECO:0007669"/>
    <property type="project" value="UniProtKB-KW"/>
</dbReference>
<protein>
    <submittedName>
        <fullName evidence="4">Site-specific integrase</fullName>
    </submittedName>
</protein>
<evidence type="ECO:0000313" key="5">
    <source>
        <dbReference type="Proteomes" id="UP001216329"/>
    </source>
</evidence>
<proteinExistence type="predicted"/>
<feature type="compositionally biased region" description="Acidic residues" evidence="2">
    <location>
        <begin position="440"/>
        <end position="453"/>
    </location>
</feature>
<evidence type="ECO:0000256" key="2">
    <source>
        <dbReference type="SAM" id="MobiDB-lite"/>
    </source>
</evidence>
<feature type="region of interest" description="Disordered" evidence="2">
    <location>
        <begin position="431"/>
        <end position="453"/>
    </location>
</feature>
<dbReference type="EMBL" id="CP119325">
    <property type="protein sequence ID" value="WEK29596.1"/>
    <property type="molecule type" value="Genomic_DNA"/>
</dbReference>
<dbReference type="Gene3D" id="1.10.443.10">
    <property type="entry name" value="Intergrase catalytic core"/>
    <property type="match status" value="1"/>
</dbReference>
<evidence type="ECO:0000256" key="1">
    <source>
        <dbReference type="ARBA" id="ARBA00023172"/>
    </source>
</evidence>
<dbReference type="GO" id="GO:0015074">
    <property type="term" value="P:DNA integration"/>
    <property type="evidence" value="ECO:0007669"/>
    <property type="project" value="InterPro"/>
</dbReference>
<dbReference type="PROSITE" id="PS51898">
    <property type="entry name" value="TYR_RECOMBINASE"/>
    <property type="match status" value="1"/>
</dbReference>
<dbReference type="GO" id="GO:0003677">
    <property type="term" value="F:DNA binding"/>
    <property type="evidence" value="ECO:0007669"/>
    <property type="project" value="InterPro"/>
</dbReference>
<dbReference type="Proteomes" id="UP001216329">
    <property type="component" value="Chromosome"/>
</dbReference>
<evidence type="ECO:0000259" key="3">
    <source>
        <dbReference type="PROSITE" id="PS51898"/>
    </source>
</evidence>
<evidence type="ECO:0000313" key="4">
    <source>
        <dbReference type="EMBL" id="WEK29596.1"/>
    </source>
</evidence>
<accession>A0AAJ5WFT3</accession>
<dbReference type="InterPro" id="IPR013762">
    <property type="entry name" value="Integrase-like_cat_sf"/>
</dbReference>
<dbReference type="InterPro" id="IPR011010">
    <property type="entry name" value="DNA_brk_join_enz"/>
</dbReference>
<feature type="domain" description="Tyr recombinase" evidence="3">
    <location>
        <begin position="182"/>
        <end position="410"/>
    </location>
</feature>
<dbReference type="InterPro" id="IPR002104">
    <property type="entry name" value="Integrase_catalytic"/>
</dbReference>
<dbReference type="AlphaFoldDB" id="A0AAJ5WFT3"/>
<dbReference type="SUPFAM" id="SSF56349">
    <property type="entry name" value="DNA breaking-rejoining enzymes"/>
    <property type="match status" value="1"/>
</dbReference>
<reference evidence="4" key="1">
    <citation type="submission" date="2023-03" db="EMBL/GenBank/DDBJ databases">
        <title>Andean soil-derived lignocellulolytic bacterial consortium as a source of novel taxa and putative plastic-active enzymes.</title>
        <authorList>
            <person name="Diaz-Garcia L."/>
            <person name="Chuvochina M."/>
            <person name="Feuerriegel G."/>
            <person name="Bunk B."/>
            <person name="Sproer C."/>
            <person name="Streit W.R."/>
            <person name="Rodriguez L.M."/>
            <person name="Overmann J."/>
            <person name="Jimenez D.J."/>
        </authorList>
    </citation>
    <scope>NUCLEOTIDE SEQUENCE</scope>
    <source>
        <strain evidence="4">MAG 876</strain>
    </source>
</reference>
<dbReference type="CDD" id="cd00397">
    <property type="entry name" value="DNA_BRE_C"/>
    <property type="match status" value="1"/>
</dbReference>
<keyword evidence="1" id="KW-0233">DNA recombination</keyword>
<sequence length="453" mass="52569">MTLSISTKLIEYNSVATSADVTHCILIAHQKGKKVLLSHPNMFLYAKTRQSIKTSRRYAIVISMFYRFLSTQEKMKGKELGVYHMLADNTDIERWQVQRQADRLDKMALSPTLETTWEDAKLLLIFFNWLNGKGFLSNVDVQLKTWQANFRSEKMLSYIQATSRLKIDPSNIRVLEKKSRQRRSDFLITDDEIKLLLEAYSDPVYACLFMLALGTAMRPMDLIKFPYIGNGDNKHILPYSEMTKKGPTTNYMVLESKGNKDRSIVINMEDLEELEKSYIIPYYVVRKKLYKARFGHECPPSILFLNKKGIPVTEQMIASRTNDAKEKLISDGKAFRPHIVFYQARHWWPTQHIITTFGDRLLTDPMEVLYPATAQVIMDQLGHERMETTYKYYIDMARVIMMVYKGKSLDLIQSPTHTVRRFVQGLDESDELMSAAGTHEDEDDDWKEDDGEA</sequence>
<gene>
    <name evidence="4" type="ORF">P0Y58_22290</name>
</gene>
<organism evidence="4 5">
    <name type="scientific">Candidatus Pseudomonas phytovorans</name>
    <dbReference type="NCBI Taxonomy" id="3121377"/>
    <lineage>
        <taxon>Bacteria</taxon>
        <taxon>Pseudomonadati</taxon>
        <taxon>Pseudomonadota</taxon>
        <taxon>Gammaproteobacteria</taxon>
        <taxon>Pseudomonadales</taxon>
        <taxon>Pseudomonadaceae</taxon>
        <taxon>Pseudomonas</taxon>
    </lineage>
</organism>